<feature type="transmembrane region" description="Helical" evidence="1">
    <location>
        <begin position="181"/>
        <end position="199"/>
    </location>
</feature>
<evidence type="ECO:0000313" key="3">
    <source>
        <dbReference type="EMBL" id="CAI5450496.1"/>
    </source>
</evidence>
<dbReference type="SUPFAM" id="SSF63712">
    <property type="entry name" value="Nicotinic receptor ligand binding domain-like"/>
    <property type="match status" value="1"/>
</dbReference>
<dbReference type="Pfam" id="PF02931">
    <property type="entry name" value="Neur_chan_LBD"/>
    <property type="match status" value="1"/>
</dbReference>
<dbReference type="Gene3D" id="2.70.170.10">
    <property type="entry name" value="Neurotransmitter-gated ion-channel ligand-binding domain"/>
    <property type="match status" value="1"/>
</dbReference>
<dbReference type="GO" id="GO:0016020">
    <property type="term" value="C:membrane"/>
    <property type="evidence" value="ECO:0007669"/>
    <property type="project" value="InterPro"/>
</dbReference>
<gene>
    <name evidence="3" type="ORF">CAMP_LOCUS13133</name>
</gene>
<evidence type="ECO:0000256" key="1">
    <source>
        <dbReference type="SAM" id="Phobius"/>
    </source>
</evidence>
<feature type="transmembrane region" description="Helical" evidence="1">
    <location>
        <begin position="123"/>
        <end position="143"/>
    </location>
</feature>
<dbReference type="InterPro" id="IPR006202">
    <property type="entry name" value="Neur_chan_lig-bd"/>
</dbReference>
<dbReference type="Proteomes" id="UP001152747">
    <property type="component" value="Unassembled WGS sequence"/>
</dbReference>
<dbReference type="InterPro" id="IPR036734">
    <property type="entry name" value="Neur_chan_lig-bd_sf"/>
</dbReference>
<comment type="caution">
    <text evidence="3">The sequence shown here is derived from an EMBL/GenBank/DDBJ whole genome shotgun (WGS) entry which is preliminary data.</text>
</comment>
<keyword evidence="1" id="KW-0472">Membrane</keyword>
<dbReference type="AlphaFoldDB" id="A0A9P1ITJ4"/>
<sequence length="211" mass="24595">MLTTTTIFSKPQRYGSIGIGFNGKVVLYVNLNMNGTCTSNIAEFPFDVQNCEIKSEPSIFPKNLYSMSVAYDSRIKMCEIGNDYWDFLKISTEVVKHPIHRGSEYFNHQGFVRFSWKRRSNSYYLLIILAVFIVNVLAFRYLFKIQITYSKKVTVALTHILIMLSIITFLRRKLAILQIPFILYLLLSLCGMLVFLYLSTRRMEYNGLKEE</sequence>
<keyword evidence="1" id="KW-0812">Transmembrane</keyword>
<evidence type="ECO:0000259" key="2">
    <source>
        <dbReference type="Pfam" id="PF02931"/>
    </source>
</evidence>
<organism evidence="3 4">
    <name type="scientific">Caenorhabditis angaria</name>
    <dbReference type="NCBI Taxonomy" id="860376"/>
    <lineage>
        <taxon>Eukaryota</taxon>
        <taxon>Metazoa</taxon>
        <taxon>Ecdysozoa</taxon>
        <taxon>Nematoda</taxon>
        <taxon>Chromadorea</taxon>
        <taxon>Rhabditida</taxon>
        <taxon>Rhabditina</taxon>
        <taxon>Rhabditomorpha</taxon>
        <taxon>Rhabditoidea</taxon>
        <taxon>Rhabditidae</taxon>
        <taxon>Peloderinae</taxon>
        <taxon>Caenorhabditis</taxon>
    </lineage>
</organism>
<proteinExistence type="predicted"/>
<keyword evidence="4" id="KW-1185">Reference proteome</keyword>
<feature type="domain" description="Neurotransmitter-gated ion-channel ligand-binding" evidence="2">
    <location>
        <begin position="13"/>
        <end position="93"/>
    </location>
</feature>
<dbReference type="GO" id="GO:0005230">
    <property type="term" value="F:extracellular ligand-gated monoatomic ion channel activity"/>
    <property type="evidence" value="ECO:0007669"/>
    <property type="project" value="InterPro"/>
</dbReference>
<keyword evidence="1" id="KW-1133">Transmembrane helix</keyword>
<evidence type="ECO:0000313" key="4">
    <source>
        <dbReference type="Proteomes" id="UP001152747"/>
    </source>
</evidence>
<dbReference type="EMBL" id="CANHGI010000005">
    <property type="protein sequence ID" value="CAI5450496.1"/>
    <property type="molecule type" value="Genomic_DNA"/>
</dbReference>
<reference evidence="3" key="1">
    <citation type="submission" date="2022-11" db="EMBL/GenBank/DDBJ databases">
        <authorList>
            <person name="Kikuchi T."/>
        </authorList>
    </citation>
    <scope>NUCLEOTIDE SEQUENCE</scope>
    <source>
        <strain evidence="3">PS1010</strain>
    </source>
</reference>
<protein>
    <recommendedName>
        <fullName evidence="2">Neurotransmitter-gated ion-channel ligand-binding domain-containing protein</fullName>
    </recommendedName>
</protein>
<feature type="transmembrane region" description="Helical" evidence="1">
    <location>
        <begin position="149"/>
        <end position="169"/>
    </location>
</feature>
<name>A0A9P1ITJ4_9PELO</name>
<accession>A0A9P1ITJ4</accession>